<dbReference type="RefSeq" id="WP_245862922.1">
    <property type="nucleotide sequence ID" value="NZ_CP020991.1"/>
</dbReference>
<dbReference type="PIRSF" id="PIRSF027391">
    <property type="entry name" value="Hpre_diP_synt_I"/>
    <property type="match status" value="1"/>
</dbReference>
<feature type="transmembrane region" description="Helical" evidence="1">
    <location>
        <begin position="20"/>
        <end position="37"/>
    </location>
</feature>
<proteinExistence type="predicted"/>
<protein>
    <submittedName>
        <fullName evidence="2">Heptaprenyl diphosphate synthase component I</fullName>
    </submittedName>
</protein>
<keyword evidence="3" id="KW-1185">Reference proteome</keyword>
<reference evidence="2 3" key="1">
    <citation type="submission" date="2017-04" db="EMBL/GenBank/DDBJ databases">
        <title>Monoglobus pectinilyticus 14 draft genome.</title>
        <authorList>
            <person name="Kim C."/>
            <person name="Rosendale D.I."/>
            <person name="Kelly W.J."/>
            <person name="Tannock G.W."/>
            <person name="Patchett M.L."/>
            <person name="Jordens J.Z."/>
        </authorList>
    </citation>
    <scope>NUCLEOTIDE SEQUENCE [LARGE SCALE GENOMIC DNA]</scope>
    <source>
        <strain evidence="2 3">14</strain>
    </source>
</reference>
<name>A0A2K9P4A2_9FIRM</name>
<evidence type="ECO:0000313" key="2">
    <source>
        <dbReference type="EMBL" id="AUO20097.1"/>
    </source>
</evidence>
<keyword evidence="1" id="KW-0812">Transmembrane</keyword>
<dbReference type="InterPro" id="IPR014535">
    <property type="entry name" value="Hpre_diP_synt_I"/>
</dbReference>
<feature type="transmembrane region" description="Helical" evidence="1">
    <location>
        <begin position="49"/>
        <end position="73"/>
    </location>
</feature>
<gene>
    <name evidence="2" type="ORF">B9O19_01950</name>
</gene>
<accession>A0A2K9P4A2</accession>
<keyword evidence="1" id="KW-0472">Membrane</keyword>
<evidence type="ECO:0000256" key="1">
    <source>
        <dbReference type="SAM" id="Phobius"/>
    </source>
</evidence>
<keyword evidence="1" id="KW-1133">Transmembrane helix</keyword>
<sequence>MKKSPEKQIEHKTIRRITSIGVLTAIALTIFVLESQIPPLVAIPGIKLGLANIVTLFALVFLSPTDAFIILILRVTMGSVFSGQIMTLVYSLTGGLLCLLTEMILLKYLPLKNLWAVSIIGAIIHNTAQVAVAALITQTPGIFWYMPYLIIAAIITGAFIGLAVQFTISKAGDTIKKIIK</sequence>
<dbReference type="GeneID" id="98063328"/>
<dbReference type="Proteomes" id="UP000235589">
    <property type="component" value="Chromosome"/>
</dbReference>
<dbReference type="AlphaFoldDB" id="A0A2K9P4A2"/>
<dbReference type="Gene3D" id="1.10.1760.20">
    <property type="match status" value="1"/>
</dbReference>
<dbReference type="InterPro" id="IPR010898">
    <property type="entry name" value="Hpre_diP_synth_I"/>
</dbReference>
<dbReference type="EMBL" id="CP020991">
    <property type="protein sequence ID" value="AUO20097.1"/>
    <property type="molecule type" value="Genomic_DNA"/>
</dbReference>
<feature type="transmembrane region" description="Helical" evidence="1">
    <location>
        <begin position="85"/>
        <end position="108"/>
    </location>
</feature>
<dbReference type="Pfam" id="PF07456">
    <property type="entry name" value="Hpre_diP_synt_I"/>
    <property type="match status" value="1"/>
</dbReference>
<dbReference type="KEGG" id="mpec:B9O19_01950"/>
<feature type="transmembrane region" description="Helical" evidence="1">
    <location>
        <begin position="114"/>
        <end position="136"/>
    </location>
</feature>
<organism evidence="2 3">
    <name type="scientific">Monoglobus pectinilyticus</name>
    <dbReference type="NCBI Taxonomy" id="1981510"/>
    <lineage>
        <taxon>Bacteria</taxon>
        <taxon>Bacillati</taxon>
        <taxon>Bacillota</taxon>
        <taxon>Clostridia</taxon>
        <taxon>Monoglobales</taxon>
        <taxon>Monoglobaceae</taxon>
        <taxon>Monoglobus</taxon>
    </lineage>
</organism>
<evidence type="ECO:0000313" key="3">
    <source>
        <dbReference type="Proteomes" id="UP000235589"/>
    </source>
</evidence>
<feature type="transmembrane region" description="Helical" evidence="1">
    <location>
        <begin position="148"/>
        <end position="168"/>
    </location>
</feature>